<dbReference type="EMBL" id="MU839828">
    <property type="protein sequence ID" value="KAK1759097.1"/>
    <property type="molecule type" value="Genomic_DNA"/>
</dbReference>
<comment type="similarity">
    <text evidence="1">Belongs to the choline/ethanolamine kinase family.</text>
</comment>
<dbReference type="GO" id="GO:0006646">
    <property type="term" value="P:phosphatidylethanolamine biosynthetic process"/>
    <property type="evidence" value="ECO:0007669"/>
    <property type="project" value="TreeGrafter"/>
</dbReference>
<gene>
    <name evidence="2" type="ORF">QBC47DRAFT_409881</name>
</gene>
<dbReference type="PANTHER" id="PTHR22603:SF93">
    <property type="entry name" value="RE24176P"/>
    <property type="match status" value="1"/>
</dbReference>
<keyword evidence="2" id="KW-0418">Kinase</keyword>
<evidence type="ECO:0000256" key="1">
    <source>
        <dbReference type="ARBA" id="ARBA00038211"/>
    </source>
</evidence>
<keyword evidence="3" id="KW-1185">Reference proteome</keyword>
<dbReference type="AlphaFoldDB" id="A0AAJ0BLJ4"/>
<organism evidence="2 3">
    <name type="scientific">Echria macrotheca</name>
    <dbReference type="NCBI Taxonomy" id="438768"/>
    <lineage>
        <taxon>Eukaryota</taxon>
        <taxon>Fungi</taxon>
        <taxon>Dikarya</taxon>
        <taxon>Ascomycota</taxon>
        <taxon>Pezizomycotina</taxon>
        <taxon>Sordariomycetes</taxon>
        <taxon>Sordariomycetidae</taxon>
        <taxon>Sordariales</taxon>
        <taxon>Schizotheciaceae</taxon>
        <taxon>Echria</taxon>
    </lineage>
</organism>
<dbReference type="GO" id="GO:0005737">
    <property type="term" value="C:cytoplasm"/>
    <property type="evidence" value="ECO:0007669"/>
    <property type="project" value="TreeGrafter"/>
</dbReference>
<dbReference type="GO" id="GO:0004103">
    <property type="term" value="F:choline kinase activity"/>
    <property type="evidence" value="ECO:0007669"/>
    <property type="project" value="TreeGrafter"/>
</dbReference>
<evidence type="ECO:0000313" key="2">
    <source>
        <dbReference type="EMBL" id="KAK1759097.1"/>
    </source>
</evidence>
<name>A0AAJ0BLJ4_9PEZI</name>
<dbReference type="PANTHER" id="PTHR22603">
    <property type="entry name" value="CHOLINE/ETHANOALAMINE KINASE"/>
    <property type="match status" value="1"/>
</dbReference>
<dbReference type="Gene3D" id="3.30.200.20">
    <property type="entry name" value="Phosphorylase Kinase, domain 1"/>
    <property type="match status" value="1"/>
</dbReference>
<evidence type="ECO:0000313" key="3">
    <source>
        <dbReference type="Proteomes" id="UP001239445"/>
    </source>
</evidence>
<dbReference type="Gene3D" id="3.90.1200.10">
    <property type="match status" value="1"/>
</dbReference>
<reference evidence="2" key="1">
    <citation type="submission" date="2023-06" db="EMBL/GenBank/DDBJ databases">
        <title>Genome-scale phylogeny and comparative genomics of the fungal order Sordariales.</title>
        <authorList>
            <consortium name="Lawrence Berkeley National Laboratory"/>
            <person name="Hensen N."/>
            <person name="Bonometti L."/>
            <person name="Westerberg I."/>
            <person name="Brannstrom I.O."/>
            <person name="Guillou S."/>
            <person name="Cros-Aarteil S."/>
            <person name="Calhoun S."/>
            <person name="Haridas S."/>
            <person name="Kuo A."/>
            <person name="Mondo S."/>
            <person name="Pangilinan J."/>
            <person name="Riley R."/>
            <person name="Labutti K."/>
            <person name="Andreopoulos B."/>
            <person name="Lipzen A."/>
            <person name="Chen C."/>
            <person name="Yanf M."/>
            <person name="Daum C."/>
            <person name="Ng V."/>
            <person name="Clum A."/>
            <person name="Steindorff A."/>
            <person name="Ohm R."/>
            <person name="Martin F."/>
            <person name="Silar P."/>
            <person name="Natvig D."/>
            <person name="Lalanne C."/>
            <person name="Gautier V."/>
            <person name="Ament-Velasquez S.L."/>
            <person name="Kruys A."/>
            <person name="Hutchinson M.I."/>
            <person name="Powell A.J."/>
            <person name="Barry K."/>
            <person name="Miller A.N."/>
            <person name="Grigoriev I.V."/>
            <person name="Debuchy R."/>
            <person name="Gladieux P."/>
            <person name="Thoren M.H."/>
            <person name="Johannesson H."/>
        </authorList>
    </citation>
    <scope>NUCLEOTIDE SEQUENCE</scope>
    <source>
        <strain evidence="2">PSN4</strain>
    </source>
</reference>
<dbReference type="GO" id="GO:0004305">
    <property type="term" value="F:ethanolamine kinase activity"/>
    <property type="evidence" value="ECO:0007669"/>
    <property type="project" value="TreeGrafter"/>
</dbReference>
<comment type="caution">
    <text evidence="2">The sequence shown here is derived from an EMBL/GenBank/DDBJ whole genome shotgun (WGS) entry which is preliminary data.</text>
</comment>
<dbReference type="InterPro" id="IPR011009">
    <property type="entry name" value="Kinase-like_dom_sf"/>
</dbReference>
<accession>A0AAJ0BLJ4</accession>
<dbReference type="Pfam" id="PF01633">
    <property type="entry name" value="Choline_kinase"/>
    <property type="match status" value="1"/>
</dbReference>
<sequence length="378" mass="42854">MAMPTPVPVTLSGGKVPSSSVIRDILATFLTEEWPAVNPSSLKISYRTSFANDHCTVERPKPAAGTPAEPLKLFIKFCKETAADIEVFKHLFPTKEDETQLCYRYGQSGLGPKVYGSFRTLDGTLGRIEQFLDARNLEPEDVENESIRADIANALARFHVMETTLERKAAGQFYEALISGLTTYHGKGKLKVLGKEGGVSLDRLIEYDFSPRLTRVVDALESIRAKQGWCLHDMQYMNVMVKNDPGEEESKVVLIDLECVTQNYRAFDIGGHFMQKTFKWFDDENKIANCGEYTEEEKKHFCDVYARQWNELTGESDTMDQVFRESEYGYVLAVAFDIHNMLCFMDMEDDSNPLNLLGLQKLFEMFVSQCTRLGLETV</sequence>
<dbReference type="Proteomes" id="UP001239445">
    <property type="component" value="Unassembled WGS sequence"/>
</dbReference>
<keyword evidence="2" id="KW-0808">Transferase</keyword>
<dbReference type="SUPFAM" id="SSF56112">
    <property type="entry name" value="Protein kinase-like (PK-like)"/>
    <property type="match status" value="1"/>
</dbReference>
<proteinExistence type="inferred from homology"/>
<protein>
    <submittedName>
        <fullName evidence="2">Kinase-like domain-containing protein</fullName>
    </submittedName>
</protein>